<dbReference type="OrthoDB" id="1123084at2"/>
<dbReference type="KEGG" id="gai:IMCC3135_19560"/>
<proteinExistence type="inferred from homology"/>
<name>A0A2Z2NVD4_9GAMM</name>
<dbReference type="GO" id="GO:0005829">
    <property type="term" value="C:cytosol"/>
    <property type="evidence" value="ECO:0007669"/>
    <property type="project" value="TreeGrafter"/>
</dbReference>
<dbReference type="InterPro" id="IPR026281">
    <property type="entry name" value="HTH_RamB"/>
</dbReference>
<keyword evidence="3" id="KW-0238">DNA-binding</keyword>
<dbReference type="SUPFAM" id="SSF47413">
    <property type="entry name" value="lambda repressor-like DNA-binding domains"/>
    <property type="match status" value="1"/>
</dbReference>
<dbReference type="EMBL" id="CP018632">
    <property type="protein sequence ID" value="ASJ73991.1"/>
    <property type="molecule type" value="Genomic_DNA"/>
</dbReference>
<gene>
    <name evidence="6" type="primary">pccR</name>
    <name evidence="6" type="ORF">IMCC3135_19560</name>
</gene>
<dbReference type="InterPro" id="IPR018653">
    <property type="entry name" value="ScfR_C"/>
</dbReference>
<keyword evidence="2" id="KW-0805">Transcription regulation</keyword>
<dbReference type="PIRSF" id="PIRSF019251">
    <property type="entry name" value="Rv0465c"/>
    <property type="match status" value="1"/>
</dbReference>
<dbReference type="InterPro" id="IPR050807">
    <property type="entry name" value="TransReg_Diox_bact_type"/>
</dbReference>
<protein>
    <submittedName>
        <fullName evidence="6">Propionyl-CoA carboxylase regulator</fullName>
    </submittedName>
</protein>
<dbReference type="InterPro" id="IPR010359">
    <property type="entry name" value="IrrE_HExxH"/>
</dbReference>
<dbReference type="RefSeq" id="WP_088919091.1">
    <property type="nucleotide sequence ID" value="NZ_CP018632.1"/>
</dbReference>
<dbReference type="PANTHER" id="PTHR46797">
    <property type="entry name" value="HTH-TYPE TRANSCRIPTIONAL REGULATOR"/>
    <property type="match status" value="1"/>
</dbReference>
<evidence type="ECO:0000256" key="3">
    <source>
        <dbReference type="ARBA" id="ARBA00023125"/>
    </source>
</evidence>
<dbReference type="Gene3D" id="1.10.260.40">
    <property type="entry name" value="lambda repressor-like DNA-binding domains"/>
    <property type="match status" value="1"/>
</dbReference>
<organism evidence="6 7">
    <name type="scientific">Granulosicoccus antarcticus IMCC3135</name>
    <dbReference type="NCBI Taxonomy" id="1192854"/>
    <lineage>
        <taxon>Bacteria</taxon>
        <taxon>Pseudomonadati</taxon>
        <taxon>Pseudomonadota</taxon>
        <taxon>Gammaproteobacteria</taxon>
        <taxon>Chromatiales</taxon>
        <taxon>Granulosicoccaceae</taxon>
        <taxon>Granulosicoccus</taxon>
    </lineage>
</organism>
<dbReference type="Pfam" id="PF09856">
    <property type="entry name" value="ScfRs"/>
    <property type="match status" value="1"/>
</dbReference>
<evidence type="ECO:0000256" key="4">
    <source>
        <dbReference type="ARBA" id="ARBA00023163"/>
    </source>
</evidence>
<dbReference type="Proteomes" id="UP000250079">
    <property type="component" value="Chromosome"/>
</dbReference>
<feature type="domain" description="HTH cro/C1-type" evidence="5">
    <location>
        <begin position="12"/>
        <end position="66"/>
    </location>
</feature>
<reference evidence="6 7" key="1">
    <citation type="submission" date="2016-12" db="EMBL/GenBank/DDBJ databases">
        <authorList>
            <person name="Song W.-J."/>
            <person name="Kurnit D.M."/>
        </authorList>
    </citation>
    <scope>NUCLEOTIDE SEQUENCE [LARGE SCALE GENOMIC DNA]</scope>
    <source>
        <strain evidence="6 7">IMCC3135</strain>
    </source>
</reference>
<dbReference type="SMART" id="SM00530">
    <property type="entry name" value="HTH_XRE"/>
    <property type="match status" value="1"/>
</dbReference>
<dbReference type="AlphaFoldDB" id="A0A2Z2NVD4"/>
<sequence length="472" mass="53215">MRSQKLFLGEKLRVLREEHKLTQAGFAQKLGISTSYLNQLENNQRHATATILLGLAEHFAVDIASLSRQDGDRLLASLTECFADPVFKGKVPSSRELRLASQNSPGVAMALIAMHEALRRSSDQLAELDDTITRAGVIVQPTPYEQIRDYFHFNDNYVHELDLLAESLSTSLFDETSTDRDQQLTQYLHDKHSVTIGVDLSNSSTIRSFDPHTRQLHLNRRHPSSTRAFQMAHQIALLEHADIMNKIIDKASFGSDEANSICRRGLANYFAGALLMPYTRFQKSARELRHDLVDLADRFQCSIEQIAHRLSTLQRPGLNGIPIFFARLDRAGNITKRHSATKLQFARFGSACPLWNAHRAFESPGKIIRQLAETPDGVQYLCLACTVDKPTGGFKDPTQQYALALGCEYRFKDEFVYSDSFAGQPLESFEPIGVSCRICERENCVQRALPPLKRELMIDQNNRALMPYSISS</sequence>
<dbReference type="PANTHER" id="PTHR46797:SF23">
    <property type="entry name" value="HTH-TYPE TRANSCRIPTIONAL REGULATOR SUTR"/>
    <property type="match status" value="1"/>
</dbReference>
<accession>A0A2Z2NVD4</accession>
<dbReference type="InterPro" id="IPR001387">
    <property type="entry name" value="Cro/C1-type_HTH"/>
</dbReference>
<keyword evidence="7" id="KW-1185">Reference proteome</keyword>
<dbReference type="GO" id="GO:0003677">
    <property type="term" value="F:DNA binding"/>
    <property type="evidence" value="ECO:0007669"/>
    <property type="project" value="UniProtKB-KW"/>
</dbReference>
<dbReference type="GO" id="GO:0003700">
    <property type="term" value="F:DNA-binding transcription factor activity"/>
    <property type="evidence" value="ECO:0007669"/>
    <property type="project" value="TreeGrafter"/>
</dbReference>
<comment type="similarity">
    <text evidence="1">Belongs to the short-chain fatty acyl-CoA assimilation regulator (ScfR) family.</text>
</comment>
<evidence type="ECO:0000256" key="1">
    <source>
        <dbReference type="ARBA" id="ARBA00007227"/>
    </source>
</evidence>
<keyword evidence="4" id="KW-0804">Transcription</keyword>
<dbReference type="InterPro" id="IPR010982">
    <property type="entry name" value="Lambda_DNA-bd_dom_sf"/>
</dbReference>
<evidence type="ECO:0000256" key="2">
    <source>
        <dbReference type="ARBA" id="ARBA00023015"/>
    </source>
</evidence>
<evidence type="ECO:0000259" key="5">
    <source>
        <dbReference type="PROSITE" id="PS50943"/>
    </source>
</evidence>
<dbReference type="PROSITE" id="PS50943">
    <property type="entry name" value="HTH_CROC1"/>
    <property type="match status" value="1"/>
</dbReference>
<evidence type="ECO:0000313" key="7">
    <source>
        <dbReference type="Proteomes" id="UP000250079"/>
    </source>
</evidence>
<dbReference type="CDD" id="cd00093">
    <property type="entry name" value="HTH_XRE"/>
    <property type="match status" value="1"/>
</dbReference>
<dbReference type="Pfam" id="PF01381">
    <property type="entry name" value="HTH_3"/>
    <property type="match status" value="1"/>
</dbReference>
<evidence type="ECO:0000313" key="6">
    <source>
        <dbReference type="EMBL" id="ASJ73991.1"/>
    </source>
</evidence>
<dbReference type="Pfam" id="PF06114">
    <property type="entry name" value="Peptidase_M78"/>
    <property type="match status" value="1"/>
</dbReference>